<name>A0A165PT26_EXIGL</name>
<evidence type="ECO:0000256" key="4">
    <source>
        <dbReference type="ARBA" id="ARBA00022801"/>
    </source>
</evidence>
<dbReference type="PROSITE" id="PS00758">
    <property type="entry name" value="ARGE_DAPE_CPG2_1"/>
    <property type="match status" value="1"/>
</dbReference>
<keyword evidence="8" id="KW-0472">Membrane</keyword>
<comment type="similarity">
    <text evidence="1">Belongs to the peptidase M20A family.</text>
</comment>
<evidence type="ECO:0000256" key="2">
    <source>
        <dbReference type="ARBA" id="ARBA00022670"/>
    </source>
</evidence>
<feature type="binding site" evidence="7">
    <location>
        <position position="544"/>
    </location>
    <ligand>
        <name>Zn(2+)</name>
        <dbReference type="ChEBI" id="CHEBI:29105"/>
        <label>1</label>
    </ligand>
</feature>
<dbReference type="EMBL" id="KV425887">
    <property type="protein sequence ID" value="KZW02629.1"/>
    <property type="molecule type" value="Genomic_DNA"/>
</dbReference>
<dbReference type="InterPro" id="IPR047177">
    <property type="entry name" value="Pept_M20A"/>
</dbReference>
<dbReference type="AlphaFoldDB" id="A0A165PT26"/>
<feature type="binding site" evidence="7">
    <location>
        <position position="260"/>
    </location>
    <ligand>
        <name>Zn(2+)</name>
        <dbReference type="ChEBI" id="CHEBI:29105"/>
        <label>2</label>
    </ligand>
</feature>
<evidence type="ECO:0000259" key="9">
    <source>
        <dbReference type="Pfam" id="PF07687"/>
    </source>
</evidence>
<dbReference type="PANTHER" id="PTHR45962:SF1">
    <property type="entry name" value="N-FATTY-ACYL-AMINO ACID SYNTHASE_HYDROLASE PM20D1"/>
    <property type="match status" value="1"/>
</dbReference>
<dbReference type="SUPFAM" id="SSF55031">
    <property type="entry name" value="Bacterial exopeptidase dimerisation domain"/>
    <property type="match status" value="1"/>
</dbReference>
<keyword evidence="10" id="KW-0121">Carboxypeptidase</keyword>
<feature type="transmembrane region" description="Helical" evidence="8">
    <location>
        <begin position="20"/>
        <end position="39"/>
    </location>
</feature>
<dbReference type="InterPro" id="IPR017141">
    <property type="entry name" value="Pept_M20_carboxypep"/>
</dbReference>
<organism evidence="10 11">
    <name type="scientific">Exidia glandulosa HHB12029</name>
    <dbReference type="NCBI Taxonomy" id="1314781"/>
    <lineage>
        <taxon>Eukaryota</taxon>
        <taxon>Fungi</taxon>
        <taxon>Dikarya</taxon>
        <taxon>Basidiomycota</taxon>
        <taxon>Agaricomycotina</taxon>
        <taxon>Agaricomycetes</taxon>
        <taxon>Auriculariales</taxon>
        <taxon>Exidiaceae</taxon>
        <taxon>Exidia</taxon>
    </lineage>
</organism>
<gene>
    <name evidence="10" type="ORF">EXIGLDRAFT_829156</name>
</gene>
<dbReference type="InterPro" id="IPR011650">
    <property type="entry name" value="Peptidase_M20_dimer"/>
</dbReference>
<evidence type="ECO:0000256" key="5">
    <source>
        <dbReference type="ARBA" id="ARBA00022833"/>
    </source>
</evidence>
<sequence>MGKSDLPQSMARARPPGHPALRAVLLGLIALALTLGSLLHRGKAPDRGDASKDALCTQADPLFPSSILRDELEGLYKSDPFVDQAAELLGGAVRIATESYDDNGPPDEDPRWSLFHDLHTYLEEKFPHVHSKFTLTKVNTLALVYTWVGTDPNLKPLLLTAHQDVVPVEPETVAQWVQPPYSGLNDGEWIWGRGTCDDKLGVIAQMISMENLISRGFVPTRTLILAYGFDEETGGKAGSFAIAEYLLEKYGEYSMSMIVDEGGGFGEQSGAVTAFPALTEKGYLDVRVQVDTLGGHSSVPPPHTGIGILSALLAELEKNPMEPTLTRTTPLYDVLQCMAEHAPDVPDALRKDILRSRTDNKALKKVGDEFLTTPLMRSLVGTTQAIDLISGGVKVNALPEQAWAAINHRIATDSSVGELQRRLEVLATPIAQQFNMSLTAFGKEVEDRTTQRAGVITLSEAWHSALEPAPRTPSDADAGPYHLLSGTIRATYRESASFHASGKDIVVAPGLFPGNTDTKRYWKLSKHIFRYDHLGATDAYNGAHTINEALRTKAFPDIIRYFTYLILNADESRSID</sequence>
<feature type="binding site" evidence="7">
    <location>
        <position position="197"/>
    </location>
    <ligand>
        <name>Zn(2+)</name>
        <dbReference type="ChEBI" id="CHEBI:29105"/>
        <label>2</label>
    </ligand>
</feature>
<keyword evidence="2" id="KW-0645">Protease</keyword>
<dbReference type="CDD" id="cd05674">
    <property type="entry name" value="M20_yscS"/>
    <property type="match status" value="1"/>
</dbReference>
<dbReference type="GO" id="GO:0046872">
    <property type="term" value="F:metal ion binding"/>
    <property type="evidence" value="ECO:0007669"/>
    <property type="project" value="UniProtKB-KW"/>
</dbReference>
<keyword evidence="3 7" id="KW-0479">Metal-binding</keyword>
<feature type="binding site" evidence="7">
    <location>
        <position position="162"/>
    </location>
    <ligand>
        <name>Zn(2+)</name>
        <dbReference type="ChEBI" id="CHEBI:29105"/>
        <label>2</label>
    </ligand>
</feature>
<dbReference type="InterPro" id="IPR001261">
    <property type="entry name" value="ArgE/DapE_CS"/>
</dbReference>
<dbReference type="InParanoid" id="A0A165PT26"/>
<keyword evidence="8" id="KW-1133">Transmembrane helix</keyword>
<feature type="binding site" evidence="7">
    <location>
        <position position="232"/>
    </location>
    <ligand>
        <name>Zn(2+)</name>
        <dbReference type="ChEBI" id="CHEBI:29105"/>
        <label>1</label>
    </ligand>
</feature>
<dbReference type="InterPro" id="IPR002933">
    <property type="entry name" value="Peptidase_M20"/>
</dbReference>
<dbReference type="FunCoup" id="A0A165PT26">
    <property type="interactions" value="9"/>
</dbReference>
<protein>
    <submittedName>
        <fullName evidence="10">Carboxypeptidase S</fullName>
    </submittedName>
</protein>
<dbReference type="OrthoDB" id="3064516at2759"/>
<evidence type="ECO:0000256" key="8">
    <source>
        <dbReference type="SAM" id="Phobius"/>
    </source>
</evidence>
<dbReference type="Gene3D" id="3.30.70.360">
    <property type="match status" value="1"/>
</dbReference>
<evidence type="ECO:0000256" key="3">
    <source>
        <dbReference type="ARBA" id="ARBA00022723"/>
    </source>
</evidence>
<keyword evidence="4" id="KW-0378">Hydrolase</keyword>
<evidence type="ECO:0000313" key="10">
    <source>
        <dbReference type="EMBL" id="KZW02629.1"/>
    </source>
</evidence>
<dbReference type="GO" id="GO:0051603">
    <property type="term" value="P:proteolysis involved in protein catabolic process"/>
    <property type="evidence" value="ECO:0007669"/>
    <property type="project" value="TreeGrafter"/>
</dbReference>
<dbReference type="Pfam" id="PF07687">
    <property type="entry name" value="M20_dimer"/>
    <property type="match status" value="1"/>
</dbReference>
<evidence type="ECO:0000256" key="7">
    <source>
        <dbReference type="PIRSR" id="PIRSR037217-2"/>
    </source>
</evidence>
<dbReference type="GO" id="GO:0000328">
    <property type="term" value="C:fungal-type vacuole lumen"/>
    <property type="evidence" value="ECO:0007669"/>
    <property type="project" value="TreeGrafter"/>
</dbReference>
<feature type="active site" description="Proton acceptor" evidence="6">
    <location>
        <position position="231"/>
    </location>
</feature>
<keyword evidence="8" id="KW-0812">Transmembrane</keyword>
<proteinExistence type="inferred from homology"/>
<evidence type="ECO:0000256" key="6">
    <source>
        <dbReference type="PIRSR" id="PIRSR037217-1"/>
    </source>
</evidence>
<reference evidence="10 11" key="1">
    <citation type="journal article" date="2016" name="Mol. Biol. Evol.">
        <title>Comparative Genomics of Early-Diverging Mushroom-Forming Fungi Provides Insights into the Origins of Lignocellulose Decay Capabilities.</title>
        <authorList>
            <person name="Nagy L.G."/>
            <person name="Riley R."/>
            <person name="Tritt A."/>
            <person name="Adam C."/>
            <person name="Daum C."/>
            <person name="Floudas D."/>
            <person name="Sun H."/>
            <person name="Yadav J.S."/>
            <person name="Pangilinan J."/>
            <person name="Larsson K.H."/>
            <person name="Matsuura K."/>
            <person name="Barry K."/>
            <person name="Labutti K."/>
            <person name="Kuo R."/>
            <person name="Ohm R.A."/>
            <person name="Bhattacharya S.S."/>
            <person name="Shirouzu T."/>
            <person name="Yoshinaga Y."/>
            <person name="Martin F.M."/>
            <person name="Grigoriev I.V."/>
            <person name="Hibbett D.S."/>
        </authorList>
    </citation>
    <scope>NUCLEOTIDE SEQUENCE [LARGE SCALE GENOMIC DNA]</scope>
    <source>
        <strain evidence="10 11">HHB12029</strain>
    </source>
</reference>
<dbReference type="SUPFAM" id="SSF53187">
    <property type="entry name" value="Zn-dependent exopeptidases"/>
    <property type="match status" value="1"/>
</dbReference>
<evidence type="ECO:0000256" key="1">
    <source>
        <dbReference type="ARBA" id="ARBA00006247"/>
    </source>
</evidence>
<accession>A0A165PT26</accession>
<dbReference type="PANTHER" id="PTHR45962">
    <property type="entry name" value="N-FATTY-ACYL-AMINO ACID SYNTHASE/HYDROLASE PM20D1"/>
    <property type="match status" value="1"/>
</dbReference>
<dbReference type="Gene3D" id="3.40.630.10">
    <property type="entry name" value="Zn peptidases"/>
    <property type="match status" value="1"/>
</dbReference>
<feature type="domain" description="Peptidase M20 dimerisation" evidence="9">
    <location>
        <begin position="279"/>
        <end position="427"/>
    </location>
</feature>
<dbReference type="InterPro" id="IPR036264">
    <property type="entry name" value="Bact_exopeptidase_dim_dom"/>
</dbReference>
<keyword evidence="11" id="KW-1185">Reference proteome</keyword>
<feature type="binding site" evidence="7">
    <location>
        <position position="197"/>
    </location>
    <ligand>
        <name>Zn(2+)</name>
        <dbReference type="ChEBI" id="CHEBI:29105"/>
        <label>1</label>
    </ligand>
</feature>
<dbReference type="STRING" id="1314781.A0A165PT26"/>
<dbReference type="Proteomes" id="UP000077266">
    <property type="component" value="Unassembled WGS sequence"/>
</dbReference>
<dbReference type="Pfam" id="PF01546">
    <property type="entry name" value="Peptidase_M20"/>
    <property type="match status" value="1"/>
</dbReference>
<evidence type="ECO:0000313" key="11">
    <source>
        <dbReference type="Proteomes" id="UP000077266"/>
    </source>
</evidence>
<keyword evidence="5 7" id="KW-0862">Zinc</keyword>
<feature type="active site" evidence="6">
    <location>
        <position position="164"/>
    </location>
</feature>
<dbReference type="PIRSF" id="PIRSF037217">
    <property type="entry name" value="Carboxypeptidase_S"/>
    <property type="match status" value="1"/>
</dbReference>
<dbReference type="GO" id="GO:0004181">
    <property type="term" value="F:metallocarboxypeptidase activity"/>
    <property type="evidence" value="ECO:0007669"/>
    <property type="project" value="InterPro"/>
</dbReference>